<comment type="cofactor">
    <cofactor evidence="2">
        <name>a divalent metal cation</name>
        <dbReference type="ChEBI" id="CHEBI:60240"/>
    </cofactor>
</comment>
<evidence type="ECO:0000313" key="4">
    <source>
        <dbReference type="Proteomes" id="UP000504634"/>
    </source>
</evidence>
<comment type="subcellular location">
    <subcellularLocation>
        <location evidence="2">Nucleus</location>
    </subcellularLocation>
</comment>
<gene>
    <name evidence="5" type="primary">LOC115629323</name>
</gene>
<dbReference type="GO" id="GO:0005829">
    <property type="term" value="C:cytosol"/>
    <property type="evidence" value="ECO:0007669"/>
    <property type="project" value="TreeGrafter"/>
</dbReference>
<keyword evidence="2" id="KW-0539">Nucleus</keyword>
<keyword evidence="2" id="KW-0479">Metal-binding</keyword>
<organism evidence="4 5">
    <name type="scientific">Drosophila lebanonensis</name>
    <name type="common">Fruit fly</name>
    <name type="synonym">Scaptodrosophila lebanonensis</name>
    <dbReference type="NCBI Taxonomy" id="7225"/>
    <lineage>
        <taxon>Eukaryota</taxon>
        <taxon>Metazoa</taxon>
        <taxon>Ecdysozoa</taxon>
        <taxon>Arthropoda</taxon>
        <taxon>Hexapoda</taxon>
        <taxon>Insecta</taxon>
        <taxon>Pterygota</taxon>
        <taxon>Neoptera</taxon>
        <taxon>Endopterygota</taxon>
        <taxon>Diptera</taxon>
        <taxon>Brachycera</taxon>
        <taxon>Muscomorpha</taxon>
        <taxon>Ephydroidea</taxon>
        <taxon>Drosophilidae</taxon>
        <taxon>Scaptodrosophila</taxon>
    </lineage>
</organism>
<keyword evidence="2" id="KW-0694">RNA-binding</keyword>
<proteinExistence type="inferred from homology"/>
<keyword evidence="4" id="KW-1185">Reference proteome</keyword>
<dbReference type="GO" id="GO:0046872">
    <property type="term" value="F:metal ion binding"/>
    <property type="evidence" value="ECO:0007669"/>
    <property type="project" value="UniProtKB-KW"/>
</dbReference>
<keyword evidence="2" id="KW-0540">Nuclease</keyword>
<dbReference type="Proteomes" id="UP000504634">
    <property type="component" value="Unplaced"/>
</dbReference>
<dbReference type="GO" id="GO:0110155">
    <property type="term" value="P:NAD-cap decapping"/>
    <property type="evidence" value="ECO:0007669"/>
    <property type="project" value="TreeGrafter"/>
</dbReference>
<dbReference type="GO" id="GO:0016787">
    <property type="term" value="F:hydrolase activity"/>
    <property type="evidence" value="ECO:0007669"/>
    <property type="project" value="UniProtKB-KW"/>
</dbReference>
<dbReference type="PANTHER" id="PTHR12395">
    <property type="entry name" value="DOM-3 RELATED"/>
    <property type="match status" value="1"/>
</dbReference>
<dbReference type="InterPro" id="IPR039039">
    <property type="entry name" value="RAI1-like_fam"/>
</dbReference>
<keyword evidence="2" id="KW-0378">Hydrolase</keyword>
<evidence type="ECO:0000259" key="3">
    <source>
        <dbReference type="Pfam" id="PF08652"/>
    </source>
</evidence>
<dbReference type="PANTHER" id="PTHR12395:SF9">
    <property type="entry name" value="DECAPPING AND EXORIBONUCLEASE PROTEIN"/>
    <property type="match status" value="1"/>
</dbReference>
<dbReference type="GO" id="GO:0000956">
    <property type="term" value="P:nuclear-transcribed mRNA catabolic process"/>
    <property type="evidence" value="ECO:0007669"/>
    <property type="project" value="TreeGrafter"/>
</dbReference>
<evidence type="ECO:0000313" key="5">
    <source>
        <dbReference type="RefSeq" id="XP_030381635.1"/>
    </source>
</evidence>
<dbReference type="Pfam" id="PF08652">
    <property type="entry name" value="RAI1"/>
    <property type="match status" value="1"/>
</dbReference>
<evidence type="ECO:0000256" key="2">
    <source>
        <dbReference type="RuleBase" id="RU367113"/>
    </source>
</evidence>
<dbReference type="AlphaFoldDB" id="A0A6J2U153"/>
<name>A0A6J2U153_DROLE</name>
<evidence type="ECO:0000256" key="1">
    <source>
        <dbReference type="ARBA" id="ARBA00006562"/>
    </source>
</evidence>
<dbReference type="OrthoDB" id="5853397at2759"/>
<protein>
    <recommendedName>
        <fullName evidence="2">Decapping nuclease</fullName>
        <ecNumber evidence="2">3.6.1.-</ecNumber>
    </recommendedName>
</protein>
<sequence length="254" mass="29815">MMCAPYQKIRNWTLAASYYKNTMYICEIDSEDRTNGLHLDQAHLDIAINNSWLEKLKQYCLSESNNRMPDPSQPLEKHGTFNCVFSTTISGIKMIFEAPMIVENSQNRCDAESNFVELKVRPTTMSQLEWSEYYLNVATKWWADCYLVGIDDLFIATCDKNGRIVHIKRTKSREIYKESEKYWSTAVCANFMARLLSTIKCTMIHLNSASTVYIYDFNAMNAQITYKVYEGRNRYTFIPDWYRMMLDNLENSMH</sequence>
<dbReference type="EC" id="3.6.1.-" evidence="2"/>
<dbReference type="GO" id="GO:0005634">
    <property type="term" value="C:nucleus"/>
    <property type="evidence" value="ECO:0007669"/>
    <property type="project" value="UniProtKB-SubCell"/>
</dbReference>
<keyword evidence="2" id="KW-0547">Nucleotide-binding</keyword>
<dbReference type="GO" id="GO:0000166">
    <property type="term" value="F:nucleotide binding"/>
    <property type="evidence" value="ECO:0007669"/>
    <property type="project" value="UniProtKB-KW"/>
</dbReference>
<dbReference type="RefSeq" id="XP_030381635.1">
    <property type="nucleotide sequence ID" value="XM_030525775.1"/>
</dbReference>
<reference evidence="5" key="1">
    <citation type="submission" date="2025-08" db="UniProtKB">
        <authorList>
            <consortium name="RefSeq"/>
        </authorList>
    </citation>
    <scope>IDENTIFICATION</scope>
    <source>
        <strain evidence="5">11010-0011.00</strain>
        <tissue evidence="5">Whole body</tissue>
    </source>
</reference>
<feature type="domain" description="RAI1-like" evidence="3">
    <location>
        <begin position="1"/>
        <end position="243"/>
    </location>
</feature>
<comment type="similarity">
    <text evidence="1 2">Belongs to the DXO/Dom3Z family.</text>
</comment>
<comment type="function">
    <text evidence="2">Decapping enzyme for NAD-capped RNAs: specifically hydrolyzes the nicotinamide adenine dinucleotide (NAD) cap from a subset of RNAs by removing the entire NAD moiety from the 5'-end of an NAD-capped RNA.</text>
</comment>
<dbReference type="InterPro" id="IPR013961">
    <property type="entry name" value="RAI1"/>
</dbReference>
<accession>A0A6J2U153</accession>
<dbReference type="GeneID" id="115629323"/>
<dbReference type="GO" id="GO:0003723">
    <property type="term" value="F:RNA binding"/>
    <property type="evidence" value="ECO:0007669"/>
    <property type="project" value="UniProtKB-KW"/>
</dbReference>
<dbReference type="GO" id="GO:0004518">
    <property type="term" value="F:nuclease activity"/>
    <property type="evidence" value="ECO:0007669"/>
    <property type="project" value="UniProtKB-KW"/>
</dbReference>